<comment type="caution">
    <text evidence="2">The sequence shown here is derived from an EMBL/GenBank/DDBJ whole genome shotgun (WGS) entry which is preliminary data.</text>
</comment>
<feature type="region of interest" description="Disordered" evidence="1">
    <location>
        <begin position="22"/>
        <end position="43"/>
    </location>
</feature>
<proteinExistence type="predicted"/>
<feature type="region of interest" description="Disordered" evidence="1">
    <location>
        <begin position="103"/>
        <end position="190"/>
    </location>
</feature>
<gene>
    <name evidence="2" type="ORF">B0H15DRAFT_844084</name>
</gene>
<evidence type="ECO:0000256" key="1">
    <source>
        <dbReference type="SAM" id="MobiDB-lite"/>
    </source>
</evidence>
<sequence>MYGRRRSRAVVHASLDVAAARRKSTRTRAHPRRQTHWPHRRRKSAAHAIETHTGRAAAVKPTAPLLAADARLLHPSLDLNLATCLRCVCATAAYIRTNSCAALPTSPAPSPPPPDPSRPPRASSRQRRERDSALMPPASRYLRCASAKTGYIPTDSATPRPIRRRRATPVPRTQRRPRIHGPVCARGSGS</sequence>
<evidence type="ECO:0000313" key="2">
    <source>
        <dbReference type="EMBL" id="KAJ7086855.1"/>
    </source>
</evidence>
<keyword evidence="3" id="KW-1185">Reference proteome</keyword>
<dbReference type="EMBL" id="JARJCN010000030">
    <property type="protein sequence ID" value="KAJ7086855.1"/>
    <property type="molecule type" value="Genomic_DNA"/>
</dbReference>
<reference evidence="2" key="1">
    <citation type="submission" date="2023-03" db="EMBL/GenBank/DDBJ databases">
        <title>Massive genome expansion in bonnet fungi (Mycena s.s.) driven by repeated elements and novel gene families across ecological guilds.</title>
        <authorList>
            <consortium name="Lawrence Berkeley National Laboratory"/>
            <person name="Harder C.B."/>
            <person name="Miyauchi S."/>
            <person name="Viragh M."/>
            <person name="Kuo A."/>
            <person name="Thoen E."/>
            <person name="Andreopoulos B."/>
            <person name="Lu D."/>
            <person name="Skrede I."/>
            <person name="Drula E."/>
            <person name="Henrissat B."/>
            <person name="Morin E."/>
            <person name="Kohler A."/>
            <person name="Barry K."/>
            <person name="LaButti K."/>
            <person name="Morin E."/>
            <person name="Salamov A."/>
            <person name="Lipzen A."/>
            <person name="Mereny Z."/>
            <person name="Hegedus B."/>
            <person name="Baldrian P."/>
            <person name="Stursova M."/>
            <person name="Weitz H."/>
            <person name="Taylor A."/>
            <person name="Grigoriev I.V."/>
            <person name="Nagy L.G."/>
            <person name="Martin F."/>
            <person name="Kauserud H."/>
        </authorList>
    </citation>
    <scope>NUCLEOTIDE SEQUENCE</scope>
    <source>
        <strain evidence="2">CBHHK173m</strain>
    </source>
</reference>
<accession>A0AAD6XLG8</accession>
<dbReference type="AlphaFoldDB" id="A0AAD6XLG8"/>
<evidence type="ECO:0000313" key="3">
    <source>
        <dbReference type="Proteomes" id="UP001222325"/>
    </source>
</evidence>
<feature type="compositionally biased region" description="Pro residues" evidence="1">
    <location>
        <begin position="106"/>
        <end position="119"/>
    </location>
</feature>
<organism evidence="2 3">
    <name type="scientific">Mycena belliarum</name>
    <dbReference type="NCBI Taxonomy" id="1033014"/>
    <lineage>
        <taxon>Eukaryota</taxon>
        <taxon>Fungi</taxon>
        <taxon>Dikarya</taxon>
        <taxon>Basidiomycota</taxon>
        <taxon>Agaricomycotina</taxon>
        <taxon>Agaricomycetes</taxon>
        <taxon>Agaricomycetidae</taxon>
        <taxon>Agaricales</taxon>
        <taxon>Marasmiineae</taxon>
        <taxon>Mycenaceae</taxon>
        <taxon>Mycena</taxon>
    </lineage>
</organism>
<protein>
    <submittedName>
        <fullName evidence="2">Uncharacterized protein</fullName>
    </submittedName>
</protein>
<name>A0AAD6XLG8_9AGAR</name>
<feature type="compositionally biased region" description="Basic residues" evidence="1">
    <location>
        <begin position="161"/>
        <end position="179"/>
    </location>
</feature>
<dbReference type="Proteomes" id="UP001222325">
    <property type="component" value="Unassembled WGS sequence"/>
</dbReference>